<reference evidence="2" key="1">
    <citation type="submission" date="2020-01" db="EMBL/GenBank/DDBJ databases">
        <authorList>
            <consortium name="DOE Joint Genome Institute"/>
            <person name="Haridas S."/>
            <person name="Albert R."/>
            <person name="Binder M."/>
            <person name="Bloem J."/>
            <person name="Labutti K."/>
            <person name="Salamov A."/>
            <person name="Andreopoulos B."/>
            <person name="Baker S.E."/>
            <person name="Barry K."/>
            <person name="Bills G."/>
            <person name="Bluhm B.H."/>
            <person name="Cannon C."/>
            <person name="Castanera R."/>
            <person name="Culley D.E."/>
            <person name="Daum C."/>
            <person name="Ezra D."/>
            <person name="Gonzalez J.B."/>
            <person name="Henrissat B."/>
            <person name="Kuo A."/>
            <person name="Liang C."/>
            <person name="Lipzen A."/>
            <person name="Lutzoni F."/>
            <person name="Magnuson J."/>
            <person name="Mondo S."/>
            <person name="Nolan M."/>
            <person name="Ohm R."/>
            <person name="Pangilinan J."/>
            <person name="Park H.-J."/>
            <person name="Ramirez L."/>
            <person name="Alfaro M."/>
            <person name="Sun H."/>
            <person name="Tritt A."/>
            <person name="Yoshinaga Y."/>
            <person name="Zwiers L.-H."/>
            <person name="Turgeon B.G."/>
            <person name="Goodwin S.B."/>
            <person name="Spatafora J.W."/>
            <person name="Crous P.W."/>
            <person name="Grigoriev I.V."/>
        </authorList>
    </citation>
    <scope>NUCLEOTIDE SEQUENCE</scope>
    <source>
        <strain evidence="2">CBS 342.82</strain>
    </source>
</reference>
<keyword evidence="1" id="KW-1185">Reference proteome</keyword>
<dbReference type="AlphaFoldDB" id="A0A6J3M7Z2"/>
<reference evidence="2" key="3">
    <citation type="submission" date="2025-08" db="UniProtKB">
        <authorList>
            <consortium name="RefSeq"/>
        </authorList>
    </citation>
    <scope>IDENTIFICATION</scope>
    <source>
        <strain evidence="2">CBS 342.82</strain>
    </source>
</reference>
<dbReference type="Proteomes" id="UP000504637">
    <property type="component" value="Unplaced"/>
</dbReference>
<evidence type="ECO:0000313" key="1">
    <source>
        <dbReference type="Proteomes" id="UP000504637"/>
    </source>
</evidence>
<reference evidence="2" key="2">
    <citation type="submission" date="2020-04" db="EMBL/GenBank/DDBJ databases">
        <authorList>
            <consortium name="NCBI Genome Project"/>
        </authorList>
    </citation>
    <scope>NUCLEOTIDE SEQUENCE</scope>
    <source>
        <strain evidence="2">CBS 342.82</strain>
    </source>
</reference>
<gene>
    <name evidence="2" type="ORF">K489DRAFT_176086</name>
</gene>
<proteinExistence type="predicted"/>
<evidence type="ECO:0000313" key="2">
    <source>
        <dbReference type="RefSeq" id="XP_033461212.1"/>
    </source>
</evidence>
<accession>A0A6J3M7Z2</accession>
<organism evidence="2">
    <name type="scientific">Dissoconium aciculare CBS 342.82</name>
    <dbReference type="NCBI Taxonomy" id="1314786"/>
    <lineage>
        <taxon>Eukaryota</taxon>
        <taxon>Fungi</taxon>
        <taxon>Dikarya</taxon>
        <taxon>Ascomycota</taxon>
        <taxon>Pezizomycotina</taxon>
        <taxon>Dothideomycetes</taxon>
        <taxon>Dothideomycetidae</taxon>
        <taxon>Mycosphaerellales</taxon>
        <taxon>Dissoconiaceae</taxon>
        <taxon>Dissoconium</taxon>
    </lineage>
</organism>
<sequence length="84" mass="9451">MSESSLHIDRAGQRYSMVISQVVSYSVSWQALRSSSYLPCRFAHYSCKPNDLARYTCISRCTLEPRAVVLYSFSALSLAFASTK</sequence>
<protein>
    <submittedName>
        <fullName evidence="2">Uncharacterized protein</fullName>
    </submittedName>
</protein>
<name>A0A6J3M7Z2_9PEZI</name>
<dbReference type="RefSeq" id="XP_033461212.1">
    <property type="nucleotide sequence ID" value="XM_033599409.1"/>
</dbReference>
<dbReference type="GeneID" id="54357208"/>